<proteinExistence type="inferred from homology"/>
<dbReference type="Pfam" id="PF02152">
    <property type="entry name" value="FolB"/>
    <property type="match status" value="1"/>
</dbReference>
<dbReference type="SMART" id="SM00905">
    <property type="entry name" value="FolB"/>
    <property type="match status" value="1"/>
</dbReference>
<dbReference type="PANTHER" id="PTHR42844">
    <property type="entry name" value="DIHYDRONEOPTERIN ALDOLASE 1-RELATED"/>
    <property type="match status" value="1"/>
</dbReference>
<dbReference type="EMBL" id="UINC01178715">
    <property type="protein sequence ID" value="SVD87029.1"/>
    <property type="molecule type" value="Genomic_DNA"/>
</dbReference>
<organism evidence="9">
    <name type="scientific">marine metagenome</name>
    <dbReference type="NCBI Taxonomy" id="408172"/>
    <lineage>
        <taxon>unclassified sequences</taxon>
        <taxon>metagenomes</taxon>
        <taxon>ecological metagenomes</taxon>
    </lineage>
</organism>
<gene>
    <name evidence="9" type="ORF">METZ01_LOCUS439883</name>
</gene>
<dbReference type="PANTHER" id="PTHR42844:SF1">
    <property type="entry name" value="DIHYDRONEOPTERIN ALDOLASE 1-RELATED"/>
    <property type="match status" value="1"/>
</dbReference>
<protein>
    <recommendedName>
        <fullName evidence="4">dihydroneopterin aldolase</fullName>
        <ecNumber evidence="4">4.1.2.25</ecNumber>
    </recommendedName>
    <alternativeName>
        <fullName evidence="7">7,8-dihydroneopterin aldolase</fullName>
    </alternativeName>
</protein>
<keyword evidence="5" id="KW-0289">Folate biosynthesis</keyword>
<accession>A0A382YVR0</accession>
<dbReference type="NCBIfam" id="TIGR00526">
    <property type="entry name" value="folB_dom"/>
    <property type="match status" value="1"/>
</dbReference>
<comment type="pathway">
    <text evidence="2">Cofactor biosynthesis; tetrahydrofolate biosynthesis; 2-amino-4-hydroxy-6-hydroxymethyl-7,8-dihydropteridine diphosphate from 7,8-dihydroneopterin triphosphate: step 3/4.</text>
</comment>
<dbReference type="InterPro" id="IPR006156">
    <property type="entry name" value="Dihydroneopterin_aldolase"/>
</dbReference>
<dbReference type="NCBIfam" id="TIGR00525">
    <property type="entry name" value="folB"/>
    <property type="match status" value="1"/>
</dbReference>
<evidence type="ECO:0000259" key="8">
    <source>
        <dbReference type="SMART" id="SM00905"/>
    </source>
</evidence>
<evidence type="ECO:0000256" key="3">
    <source>
        <dbReference type="ARBA" id="ARBA00005708"/>
    </source>
</evidence>
<dbReference type="GO" id="GO:0004150">
    <property type="term" value="F:dihydroneopterin aldolase activity"/>
    <property type="evidence" value="ECO:0007669"/>
    <property type="project" value="UniProtKB-EC"/>
</dbReference>
<comment type="catalytic activity">
    <reaction evidence="1">
        <text>7,8-dihydroneopterin = 6-hydroxymethyl-7,8-dihydropterin + glycolaldehyde</text>
        <dbReference type="Rhea" id="RHEA:10540"/>
        <dbReference type="ChEBI" id="CHEBI:17001"/>
        <dbReference type="ChEBI" id="CHEBI:17071"/>
        <dbReference type="ChEBI" id="CHEBI:44841"/>
        <dbReference type="EC" id="4.1.2.25"/>
    </reaction>
</comment>
<dbReference type="SUPFAM" id="SSF55620">
    <property type="entry name" value="Tetrahydrobiopterin biosynthesis enzymes-like"/>
    <property type="match status" value="1"/>
</dbReference>
<keyword evidence="6" id="KW-0456">Lyase</keyword>
<dbReference type="AlphaFoldDB" id="A0A382YVR0"/>
<evidence type="ECO:0000256" key="6">
    <source>
        <dbReference type="ARBA" id="ARBA00023239"/>
    </source>
</evidence>
<dbReference type="InterPro" id="IPR043133">
    <property type="entry name" value="GTP-CH-I_C/QueF"/>
</dbReference>
<dbReference type="InterPro" id="IPR006157">
    <property type="entry name" value="FolB_dom"/>
</dbReference>
<sequence>MSYELTRDEIFIEGLECFTVIGINDWEKKIKQLVIIDVSIFILQIPNNNKDLINETIDYKNLSYKIKDFVEKSNFDLIETLAKEIALLCLEVEKAIKATVKVNKPHALKISKNVGVIVTREKNNEN</sequence>
<dbReference type="EC" id="4.1.2.25" evidence="4"/>
<dbReference type="GO" id="GO:0005737">
    <property type="term" value="C:cytoplasm"/>
    <property type="evidence" value="ECO:0007669"/>
    <property type="project" value="TreeGrafter"/>
</dbReference>
<evidence type="ECO:0000256" key="4">
    <source>
        <dbReference type="ARBA" id="ARBA00013043"/>
    </source>
</evidence>
<evidence type="ECO:0000256" key="5">
    <source>
        <dbReference type="ARBA" id="ARBA00022909"/>
    </source>
</evidence>
<name>A0A382YVR0_9ZZZZ</name>
<evidence type="ECO:0000313" key="9">
    <source>
        <dbReference type="EMBL" id="SVD87029.1"/>
    </source>
</evidence>
<reference evidence="9" key="1">
    <citation type="submission" date="2018-05" db="EMBL/GenBank/DDBJ databases">
        <authorList>
            <person name="Lanie J.A."/>
            <person name="Ng W.-L."/>
            <person name="Kazmierczak K.M."/>
            <person name="Andrzejewski T.M."/>
            <person name="Davidsen T.M."/>
            <person name="Wayne K.J."/>
            <person name="Tettelin H."/>
            <person name="Glass J.I."/>
            <person name="Rusch D."/>
            <person name="Podicherti R."/>
            <person name="Tsui H.-C.T."/>
            <person name="Winkler M.E."/>
        </authorList>
    </citation>
    <scope>NUCLEOTIDE SEQUENCE</scope>
</reference>
<feature type="domain" description="Dihydroneopterin aldolase/epimerase" evidence="8">
    <location>
        <begin position="10"/>
        <end position="120"/>
    </location>
</feature>
<evidence type="ECO:0000256" key="7">
    <source>
        <dbReference type="ARBA" id="ARBA00032903"/>
    </source>
</evidence>
<evidence type="ECO:0000256" key="2">
    <source>
        <dbReference type="ARBA" id="ARBA00005013"/>
    </source>
</evidence>
<dbReference type="Gene3D" id="3.30.1130.10">
    <property type="match status" value="1"/>
</dbReference>
<evidence type="ECO:0000256" key="1">
    <source>
        <dbReference type="ARBA" id="ARBA00001353"/>
    </source>
</evidence>
<comment type="similarity">
    <text evidence="3">Belongs to the DHNA family.</text>
</comment>
<dbReference type="GO" id="GO:0046656">
    <property type="term" value="P:folic acid biosynthetic process"/>
    <property type="evidence" value="ECO:0007669"/>
    <property type="project" value="UniProtKB-KW"/>
</dbReference>